<feature type="domain" description="HD-GYP" evidence="1">
    <location>
        <begin position="112"/>
        <end position="308"/>
    </location>
</feature>
<protein>
    <submittedName>
        <fullName evidence="2">HD-GYP domain, c-di-GMP phosphodiesterase class II (Or its inactivated variant)</fullName>
    </submittedName>
</protein>
<dbReference type="Proteomes" id="UP000243406">
    <property type="component" value="Unassembled WGS sequence"/>
</dbReference>
<dbReference type="EMBL" id="FUYN01000001">
    <property type="protein sequence ID" value="SKB30742.1"/>
    <property type="molecule type" value="Genomic_DNA"/>
</dbReference>
<dbReference type="OrthoDB" id="9804747at2"/>
<dbReference type="Pfam" id="PF13487">
    <property type="entry name" value="HD_5"/>
    <property type="match status" value="1"/>
</dbReference>
<organism evidence="2 3">
    <name type="scientific">Acetoanaerobium noterae</name>
    <dbReference type="NCBI Taxonomy" id="745369"/>
    <lineage>
        <taxon>Bacteria</taxon>
        <taxon>Bacillati</taxon>
        <taxon>Bacillota</taxon>
        <taxon>Clostridia</taxon>
        <taxon>Peptostreptococcales</taxon>
        <taxon>Filifactoraceae</taxon>
        <taxon>Acetoanaerobium</taxon>
    </lineage>
</organism>
<dbReference type="InterPro" id="IPR037522">
    <property type="entry name" value="HD_GYP_dom"/>
</dbReference>
<dbReference type="SMART" id="SM00471">
    <property type="entry name" value="HDc"/>
    <property type="match status" value="1"/>
</dbReference>
<proteinExistence type="predicted"/>
<evidence type="ECO:0000259" key="1">
    <source>
        <dbReference type="PROSITE" id="PS51832"/>
    </source>
</evidence>
<sequence length="357" mass="40526">MRICSIQKIPQKAKLAKPVYDHKGILLLNKGIDITESITNKFKANNIYFIYIEDDISEGIEIESIIDDETKAMITFSIKNIIDNVSCGKKTNAMLPIQEIKKVENIVDTLLKNIKEKNELSYMAVELMGTDMNTYTHSVNVAILSIINSIDYGYADSMCEKIGFGALMHDIGKTRIDNHVLQKHGILSHEEFNLMKMHPTLGYKMLKSDPSISSISKSIILNHHEKLDGTGYPSGLTASQMPDFLRIVTLSDMFDAMTTDRVYRRRIPVHVALENLMADCISKLDAKIYNRFVRNVILYPPGSMVMLNEGTTAIVSEYNKLNPTRPKLRIVDSKNYSYQEEIDLMQVLNLLIEHTID</sequence>
<dbReference type="PANTHER" id="PTHR43155">
    <property type="entry name" value="CYCLIC DI-GMP PHOSPHODIESTERASE PA4108-RELATED"/>
    <property type="match status" value="1"/>
</dbReference>
<gene>
    <name evidence="2" type="ORF">SAMN02745120_0824</name>
</gene>
<dbReference type="CDD" id="cd00077">
    <property type="entry name" value="HDc"/>
    <property type="match status" value="1"/>
</dbReference>
<dbReference type="SUPFAM" id="SSF109604">
    <property type="entry name" value="HD-domain/PDEase-like"/>
    <property type="match status" value="1"/>
</dbReference>
<evidence type="ECO:0000313" key="3">
    <source>
        <dbReference type="Proteomes" id="UP000243406"/>
    </source>
</evidence>
<keyword evidence="3" id="KW-1185">Reference proteome</keyword>
<dbReference type="Gene3D" id="1.10.3210.10">
    <property type="entry name" value="Hypothetical protein af1432"/>
    <property type="match status" value="1"/>
</dbReference>
<name>A0A1T5A6T8_9FIRM</name>
<reference evidence="3" key="1">
    <citation type="submission" date="2017-02" db="EMBL/GenBank/DDBJ databases">
        <authorList>
            <person name="Varghese N."/>
            <person name="Submissions S."/>
        </authorList>
    </citation>
    <scope>NUCLEOTIDE SEQUENCE [LARGE SCALE GENOMIC DNA]</scope>
    <source>
        <strain evidence="3">ATCC 35199</strain>
    </source>
</reference>
<dbReference type="AlphaFoldDB" id="A0A1T5A6T8"/>
<dbReference type="InterPro" id="IPR003607">
    <property type="entry name" value="HD/PDEase_dom"/>
</dbReference>
<accession>A0A1T5A6T8</accession>
<dbReference type="PROSITE" id="PS51832">
    <property type="entry name" value="HD_GYP"/>
    <property type="match status" value="1"/>
</dbReference>
<dbReference type="PANTHER" id="PTHR43155:SF2">
    <property type="entry name" value="CYCLIC DI-GMP PHOSPHODIESTERASE PA4108"/>
    <property type="match status" value="1"/>
</dbReference>
<dbReference type="RefSeq" id="WP_079588762.1">
    <property type="nucleotide sequence ID" value="NZ_FUYN01000001.1"/>
</dbReference>
<evidence type="ECO:0000313" key="2">
    <source>
        <dbReference type="EMBL" id="SKB30742.1"/>
    </source>
</evidence>